<reference evidence="1" key="1">
    <citation type="submission" date="2018-02" db="EMBL/GenBank/DDBJ databases">
        <title>Rhizophora mucronata_Transcriptome.</title>
        <authorList>
            <person name="Meera S.P."/>
            <person name="Sreeshan A."/>
            <person name="Augustine A."/>
        </authorList>
    </citation>
    <scope>NUCLEOTIDE SEQUENCE</scope>
    <source>
        <tissue evidence="1">Leaf</tissue>
    </source>
</reference>
<protein>
    <submittedName>
        <fullName evidence="1">Uncharacterized protein</fullName>
    </submittedName>
</protein>
<dbReference type="EMBL" id="GGEC01069696">
    <property type="protein sequence ID" value="MBX50180.1"/>
    <property type="molecule type" value="Transcribed_RNA"/>
</dbReference>
<dbReference type="AlphaFoldDB" id="A0A2P2P619"/>
<evidence type="ECO:0000313" key="1">
    <source>
        <dbReference type="EMBL" id="MBX50180.1"/>
    </source>
</evidence>
<name>A0A2P2P619_RHIMU</name>
<sequence length="48" mass="5542">MDLHMRDPTCQIMKGFVPGKASNGNRHWKFSYDPSICMQEDELGLSRN</sequence>
<accession>A0A2P2P619</accession>
<proteinExistence type="predicted"/>
<organism evidence="1">
    <name type="scientific">Rhizophora mucronata</name>
    <name type="common">Asiatic mangrove</name>
    <dbReference type="NCBI Taxonomy" id="61149"/>
    <lineage>
        <taxon>Eukaryota</taxon>
        <taxon>Viridiplantae</taxon>
        <taxon>Streptophyta</taxon>
        <taxon>Embryophyta</taxon>
        <taxon>Tracheophyta</taxon>
        <taxon>Spermatophyta</taxon>
        <taxon>Magnoliopsida</taxon>
        <taxon>eudicotyledons</taxon>
        <taxon>Gunneridae</taxon>
        <taxon>Pentapetalae</taxon>
        <taxon>rosids</taxon>
        <taxon>fabids</taxon>
        <taxon>Malpighiales</taxon>
        <taxon>Rhizophoraceae</taxon>
        <taxon>Rhizophora</taxon>
    </lineage>
</organism>